<dbReference type="SMART" id="SM01022">
    <property type="entry name" value="ASCH"/>
    <property type="match status" value="1"/>
</dbReference>
<gene>
    <name evidence="3" type="ORF">ABW06_24085</name>
    <name evidence="2" type="ORF">QEG54_005368</name>
</gene>
<dbReference type="PANTHER" id="PTHR39203">
    <property type="entry name" value="CYTOPLASMIC PROTEIN-RELATED"/>
    <property type="match status" value="1"/>
</dbReference>
<accession>A0A0J5MXG5</accession>
<dbReference type="STRING" id="61647.LG71_05315"/>
<dbReference type="InterPro" id="IPR009326">
    <property type="entry name" value="DUF984"/>
</dbReference>
<evidence type="ECO:0000313" key="2">
    <source>
        <dbReference type="EMBL" id="EML1474528.1"/>
    </source>
</evidence>
<dbReference type="PANTHER" id="PTHR39203:SF1">
    <property type="entry name" value="CYTOPLASMIC PROTEIN"/>
    <property type="match status" value="1"/>
</dbReference>
<dbReference type="PIRSF" id="PIRSF021320">
    <property type="entry name" value="DUF984"/>
    <property type="match status" value="1"/>
</dbReference>
<name>A0A0J5MXG5_PLUGE</name>
<keyword evidence="4" id="KW-1185">Reference proteome</keyword>
<sequence length="136" mass="15103">MERKARWLEKYPDAHCWAFGDSPALADELAALVIAGKKRGTCGSLASFQAEARAVKPGDYHIVLDGRGEPACVIRTLSLTLVRFHEVSEAQAALEGEGDLSLNYWRSAHREFFEREGSWSPEMELVYETFALIASA</sequence>
<protein>
    <submittedName>
        <fullName evidence="2">ASCH domain-containing protein</fullName>
    </submittedName>
    <submittedName>
        <fullName evidence="3">Cytoplasmic protein</fullName>
    </submittedName>
</protein>
<comment type="caution">
    <text evidence="3">The sequence shown here is derived from an EMBL/GenBank/DDBJ whole genome shotgun (WGS) entry which is preliminary data.</text>
</comment>
<evidence type="ECO:0000259" key="1">
    <source>
        <dbReference type="SMART" id="SM01022"/>
    </source>
</evidence>
<reference evidence="3 4" key="1">
    <citation type="submission" date="2015-05" db="EMBL/GenBank/DDBJ databases">
        <title>Genome sequences of Pluralibacter gergoviae.</title>
        <authorList>
            <person name="Greninger A.L."/>
            <person name="Miller S."/>
        </authorList>
    </citation>
    <scope>NUCLEOTIDE SEQUENCE [LARGE SCALE GENOMIC DNA]</scope>
    <source>
        <strain evidence="3 4">JS81F13</strain>
    </source>
</reference>
<dbReference type="InterPro" id="IPR007374">
    <property type="entry name" value="ASCH_domain"/>
</dbReference>
<dbReference type="InterPro" id="IPR015947">
    <property type="entry name" value="PUA-like_sf"/>
</dbReference>
<reference evidence="2" key="2">
    <citation type="submission" date="2024-02" db="EMBL/GenBank/DDBJ databases">
        <authorList>
            <consortium name="Clinical and Environmental Microbiology Branch: Whole genome sequencing antimicrobial resistance pathogens in the healthcare setting"/>
        </authorList>
    </citation>
    <scope>NUCLEOTIDE SEQUENCE</scope>
    <source>
        <strain evidence="2">2021DK-00143</strain>
    </source>
</reference>
<dbReference type="RefSeq" id="WP_048275871.1">
    <property type="nucleotide sequence ID" value="NZ_CACVCI010000001.1"/>
</dbReference>
<dbReference type="SUPFAM" id="SSF88697">
    <property type="entry name" value="PUA domain-like"/>
    <property type="match status" value="1"/>
</dbReference>
<dbReference type="EMBL" id="ABLOKC030000056">
    <property type="protein sequence ID" value="EML1474528.1"/>
    <property type="molecule type" value="Genomic_DNA"/>
</dbReference>
<dbReference type="CDD" id="cd06553">
    <property type="entry name" value="ASCH_Ef3133_like"/>
    <property type="match status" value="1"/>
</dbReference>
<evidence type="ECO:0000313" key="3">
    <source>
        <dbReference type="EMBL" id="KMK09685.1"/>
    </source>
</evidence>
<organism evidence="3 4">
    <name type="scientific">Pluralibacter gergoviae</name>
    <name type="common">Enterobacter gergoviae</name>
    <dbReference type="NCBI Taxonomy" id="61647"/>
    <lineage>
        <taxon>Bacteria</taxon>
        <taxon>Pseudomonadati</taxon>
        <taxon>Pseudomonadota</taxon>
        <taxon>Gammaproteobacteria</taxon>
        <taxon>Enterobacterales</taxon>
        <taxon>Enterobacteriaceae</taxon>
        <taxon>Pluralibacter</taxon>
    </lineage>
</organism>
<dbReference type="EMBL" id="LDZF01000041">
    <property type="protein sequence ID" value="KMK09685.1"/>
    <property type="molecule type" value="Genomic_DNA"/>
</dbReference>
<evidence type="ECO:0000313" key="4">
    <source>
        <dbReference type="Proteomes" id="UP000036196"/>
    </source>
</evidence>
<dbReference type="AlphaFoldDB" id="A0A0J5MXG5"/>
<dbReference type="Proteomes" id="UP000036196">
    <property type="component" value="Unassembled WGS sequence"/>
</dbReference>
<dbReference type="PATRIC" id="fig|61647.15.peg.4018"/>
<feature type="domain" description="ASCH" evidence="1">
    <location>
        <begin position="17"/>
        <end position="134"/>
    </location>
</feature>
<dbReference type="Pfam" id="PF04266">
    <property type="entry name" value="ASCH"/>
    <property type="match status" value="1"/>
</dbReference>
<dbReference type="eggNOG" id="COG4405">
    <property type="taxonomic scope" value="Bacteria"/>
</dbReference>
<proteinExistence type="predicted"/>
<dbReference type="Gene3D" id="3.10.400.10">
    <property type="entry name" value="Sulfate adenylyltransferase"/>
    <property type="match status" value="1"/>
</dbReference>